<sequence length="142" mass="16918">MYTYLIKKPEKLELTYDEHILSLHYPSLFQQKQTNDREIPYSKLKSVRFFEATYRHGHLQILYQKPNHALEKIVISFTPADNLSVRKLYTILADYLEKPTIKEDLSFVKTGELIMAYLKMRDDGLMTNEEFEAKKKRILNLE</sequence>
<dbReference type="EMBL" id="AYZB01000052">
    <property type="protein sequence ID" value="KRM21375.1"/>
    <property type="molecule type" value="Genomic_DNA"/>
</dbReference>
<evidence type="ECO:0000313" key="1">
    <source>
        <dbReference type="EMBL" id="KRM21375.1"/>
    </source>
</evidence>
<gene>
    <name evidence="1" type="ORF">FC90_GL001427</name>
</gene>
<dbReference type="AlphaFoldDB" id="A0AA89I6K9"/>
<accession>A0AA89I6K9</accession>
<evidence type="ECO:0008006" key="3">
    <source>
        <dbReference type="Google" id="ProtNLM"/>
    </source>
</evidence>
<organism evidence="1 2">
    <name type="scientific">Latilactobacillus graminis DSM 20719</name>
    <dbReference type="NCBI Taxonomy" id="1423752"/>
    <lineage>
        <taxon>Bacteria</taxon>
        <taxon>Bacillati</taxon>
        <taxon>Bacillota</taxon>
        <taxon>Bacilli</taxon>
        <taxon>Lactobacillales</taxon>
        <taxon>Lactobacillaceae</taxon>
        <taxon>Latilactobacillus</taxon>
    </lineage>
</organism>
<name>A0AA89I6K9_9LACO</name>
<dbReference type="Proteomes" id="UP000050823">
    <property type="component" value="Unassembled WGS sequence"/>
</dbReference>
<evidence type="ECO:0000313" key="2">
    <source>
        <dbReference type="Proteomes" id="UP000050823"/>
    </source>
</evidence>
<protein>
    <recommendedName>
        <fullName evidence="3">Short C-terminal domain-containing protein</fullName>
    </recommendedName>
</protein>
<comment type="caution">
    <text evidence="1">The sequence shown here is derived from an EMBL/GenBank/DDBJ whole genome shotgun (WGS) entry which is preliminary data.</text>
</comment>
<proteinExistence type="predicted"/>
<reference evidence="1 2" key="1">
    <citation type="journal article" date="2015" name="Genome Announc.">
        <title>Expanding the biotechnology potential of lactobacilli through comparative genomics of 213 strains and associated genera.</title>
        <authorList>
            <person name="Sun Z."/>
            <person name="Harris H.M."/>
            <person name="McCann A."/>
            <person name="Guo C."/>
            <person name="Argimon S."/>
            <person name="Zhang W."/>
            <person name="Yang X."/>
            <person name="Jeffery I.B."/>
            <person name="Cooney J.C."/>
            <person name="Kagawa T.F."/>
            <person name="Liu W."/>
            <person name="Song Y."/>
            <person name="Salvetti E."/>
            <person name="Wrobel A."/>
            <person name="Rasinkangas P."/>
            <person name="Parkhill J."/>
            <person name="Rea M.C."/>
            <person name="O'Sullivan O."/>
            <person name="Ritari J."/>
            <person name="Douillard F.P."/>
            <person name="Paul Ross R."/>
            <person name="Yang R."/>
            <person name="Briner A.E."/>
            <person name="Felis G.E."/>
            <person name="de Vos W.M."/>
            <person name="Barrangou R."/>
            <person name="Klaenhammer T.R."/>
            <person name="Caufield P.W."/>
            <person name="Cui Y."/>
            <person name="Zhang H."/>
            <person name="O'Toole P.W."/>
        </authorList>
    </citation>
    <scope>NUCLEOTIDE SEQUENCE [LARGE SCALE GENOMIC DNA]</scope>
    <source>
        <strain evidence="1 2">DSM 20719</strain>
    </source>
</reference>
<dbReference type="RefSeq" id="WP_057908532.1">
    <property type="nucleotide sequence ID" value="NZ_AYZB01000052.1"/>
</dbReference>